<comment type="cofactor">
    <cofactor evidence="1">
        <name>pyridoxal 5'-phosphate</name>
        <dbReference type="ChEBI" id="CHEBI:597326"/>
    </cofactor>
</comment>
<dbReference type="EC" id="2.3.1.47" evidence="4"/>
<dbReference type="Gene3D" id="3.90.1150.10">
    <property type="entry name" value="Aspartate Aminotransferase, domain 1"/>
    <property type="match status" value="1"/>
</dbReference>
<dbReference type="OrthoDB" id="9807157at2"/>
<dbReference type="EMBL" id="SJPM01000010">
    <property type="protein sequence ID" value="TWT93120.1"/>
    <property type="molecule type" value="Genomic_DNA"/>
</dbReference>
<dbReference type="Proteomes" id="UP000316213">
    <property type="component" value="Unassembled WGS sequence"/>
</dbReference>
<dbReference type="AlphaFoldDB" id="A0A5C6A1D0"/>
<feature type="domain" description="Aminotransferase class I/classII large" evidence="3">
    <location>
        <begin position="100"/>
        <end position="443"/>
    </location>
</feature>
<dbReference type="SUPFAM" id="SSF53383">
    <property type="entry name" value="PLP-dependent transferases"/>
    <property type="match status" value="1"/>
</dbReference>
<dbReference type="RefSeq" id="WP_146579941.1">
    <property type="nucleotide sequence ID" value="NZ_SJPM01000010.1"/>
</dbReference>
<name>A0A5C6A1D0_9BACT</name>
<keyword evidence="4" id="KW-0012">Acyltransferase</keyword>
<keyword evidence="5" id="KW-1185">Reference proteome</keyword>
<reference evidence="4 5" key="1">
    <citation type="submission" date="2019-02" db="EMBL/GenBank/DDBJ databases">
        <title>Deep-cultivation of Planctomycetes and their phenomic and genomic characterization uncovers novel biology.</title>
        <authorList>
            <person name="Wiegand S."/>
            <person name="Jogler M."/>
            <person name="Boedeker C."/>
            <person name="Pinto D."/>
            <person name="Vollmers J."/>
            <person name="Rivas-Marin E."/>
            <person name="Kohn T."/>
            <person name="Peeters S.H."/>
            <person name="Heuer A."/>
            <person name="Rast P."/>
            <person name="Oberbeckmann S."/>
            <person name="Bunk B."/>
            <person name="Jeske O."/>
            <person name="Meyerdierks A."/>
            <person name="Storesund J.E."/>
            <person name="Kallscheuer N."/>
            <person name="Luecker S."/>
            <person name="Lage O.M."/>
            <person name="Pohl T."/>
            <person name="Merkel B.J."/>
            <person name="Hornburger P."/>
            <person name="Mueller R.-W."/>
            <person name="Bruemmer F."/>
            <person name="Labrenz M."/>
            <person name="Spormann A.M."/>
            <person name="Op Den Camp H."/>
            <person name="Overmann J."/>
            <person name="Amann R."/>
            <person name="Jetten M.S.M."/>
            <person name="Mascher T."/>
            <person name="Medema M.H."/>
            <person name="Devos D.P."/>
            <person name="Kaster A.-K."/>
            <person name="Ovreas L."/>
            <person name="Rohde M."/>
            <person name="Galperin M.Y."/>
            <person name="Jogler C."/>
        </authorList>
    </citation>
    <scope>NUCLEOTIDE SEQUENCE [LARGE SCALE GENOMIC DNA]</scope>
    <source>
        <strain evidence="4 5">Pla100</strain>
    </source>
</reference>
<dbReference type="Gene3D" id="3.40.640.10">
    <property type="entry name" value="Type I PLP-dependent aspartate aminotransferase-like (Major domain)"/>
    <property type="match status" value="1"/>
</dbReference>
<evidence type="ECO:0000313" key="4">
    <source>
        <dbReference type="EMBL" id="TWT93120.1"/>
    </source>
</evidence>
<evidence type="ECO:0000313" key="5">
    <source>
        <dbReference type="Proteomes" id="UP000316213"/>
    </source>
</evidence>
<protein>
    <submittedName>
        <fullName evidence="4">8-amino-7-oxononanoate synthase</fullName>
        <ecNumber evidence="4">2.3.1.47</ecNumber>
    </submittedName>
</protein>
<evidence type="ECO:0000256" key="2">
    <source>
        <dbReference type="ARBA" id="ARBA00022679"/>
    </source>
</evidence>
<proteinExistence type="predicted"/>
<dbReference type="InterPro" id="IPR004839">
    <property type="entry name" value="Aminotransferase_I/II_large"/>
</dbReference>
<dbReference type="InterPro" id="IPR015422">
    <property type="entry name" value="PyrdxlP-dep_Trfase_small"/>
</dbReference>
<gene>
    <name evidence="4" type="primary">bioF_2</name>
    <name evidence="4" type="ORF">Pla100_44370</name>
</gene>
<dbReference type="InterPro" id="IPR050087">
    <property type="entry name" value="AON_synthase_class-II"/>
</dbReference>
<dbReference type="GO" id="GO:0030170">
    <property type="term" value="F:pyridoxal phosphate binding"/>
    <property type="evidence" value="ECO:0007669"/>
    <property type="project" value="InterPro"/>
</dbReference>
<evidence type="ECO:0000256" key="1">
    <source>
        <dbReference type="ARBA" id="ARBA00001933"/>
    </source>
</evidence>
<dbReference type="GO" id="GO:0008710">
    <property type="term" value="F:8-amino-7-oxononanoate synthase activity"/>
    <property type="evidence" value="ECO:0007669"/>
    <property type="project" value="UniProtKB-EC"/>
</dbReference>
<evidence type="ECO:0000259" key="3">
    <source>
        <dbReference type="Pfam" id="PF00155"/>
    </source>
</evidence>
<organism evidence="4 5">
    <name type="scientific">Neorhodopirellula pilleata</name>
    <dbReference type="NCBI Taxonomy" id="2714738"/>
    <lineage>
        <taxon>Bacteria</taxon>
        <taxon>Pseudomonadati</taxon>
        <taxon>Planctomycetota</taxon>
        <taxon>Planctomycetia</taxon>
        <taxon>Pirellulales</taxon>
        <taxon>Pirellulaceae</taxon>
        <taxon>Neorhodopirellula</taxon>
    </lineage>
</organism>
<sequence>MTTRNSIEKLRATLLGKTQSNAMATGASHDVAHASVAESKRLTARSLDDIPPAYFQFKDFPEYKEYTTMQWYCQKQSFPQSLFQPHAGASDANVTIHGREFVNFSTYNYLALGSDERVKNAAIEAVRTFGAGTGSGRSITGEIDLHSAFEREICDVLGTEDAVLSVGGYSTNAFTIGYLCRNQDLILYDELIHNSALIGCKMTGSRRFSFPHNDYDALTQLLDQHRGNFERVLILAEGVYSMDGDIPDVPKLVEIKDKYKALLMVDEAHSMGVIGPRGLGVCDYFGIDGKQIDILYGSLSKAFGTCGGYVAGPSPLIAILKHYAPGVLLYGASPTPANAAAALESLRIMREQPDRARRLQDNAAYFIQQAQTAGLDTYRSKDSGVVPIMMRDSELALWLSMKLWENGICSYPMMHPIVPRDKTRLRFFINVNHTHEQINQTIDLIGDLLKVAPKSKGLF</sequence>
<dbReference type="PANTHER" id="PTHR13693">
    <property type="entry name" value="CLASS II AMINOTRANSFERASE/8-AMINO-7-OXONONANOATE SYNTHASE"/>
    <property type="match status" value="1"/>
</dbReference>
<keyword evidence="2 4" id="KW-0808">Transferase</keyword>
<dbReference type="Pfam" id="PF00155">
    <property type="entry name" value="Aminotran_1_2"/>
    <property type="match status" value="1"/>
</dbReference>
<dbReference type="PANTHER" id="PTHR13693:SF3">
    <property type="entry name" value="LD36009P"/>
    <property type="match status" value="1"/>
</dbReference>
<dbReference type="InterPro" id="IPR015424">
    <property type="entry name" value="PyrdxlP-dep_Trfase"/>
</dbReference>
<dbReference type="InterPro" id="IPR015421">
    <property type="entry name" value="PyrdxlP-dep_Trfase_major"/>
</dbReference>
<comment type="caution">
    <text evidence="4">The sequence shown here is derived from an EMBL/GenBank/DDBJ whole genome shotgun (WGS) entry which is preliminary data.</text>
</comment>
<accession>A0A5C6A1D0</accession>